<dbReference type="InterPro" id="IPR001789">
    <property type="entry name" value="Sig_transdc_resp-reg_receiver"/>
</dbReference>
<keyword evidence="1" id="KW-0238">DNA-binding</keyword>
<proteinExistence type="predicted"/>
<dbReference type="PROSITE" id="PS50110">
    <property type="entry name" value="RESPONSE_REGULATORY"/>
    <property type="match status" value="1"/>
</dbReference>
<dbReference type="CDD" id="cd17535">
    <property type="entry name" value="REC_NarL-like"/>
    <property type="match status" value="1"/>
</dbReference>
<dbReference type="SUPFAM" id="SSF52172">
    <property type="entry name" value="CheY-like"/>
    <property type="match status" value="1"/>
</dbReference>
<keyword evidence="2" id="KW-0597">Phosphoprotein</keyword>
<dbReference type="Pfam" id="PF00072">
    <property type="entry name" value="Response_reg"/>
    <property type="match status" value="1"/>
</dbReference>
<dbReference type="KEGG" id="kphy:AOZ06_32570"/>
<dbReference type="SMART" id="SM00448">
    <property type="entry name" value="REC"/>
    <property type="match status" value="1"/>
</dbReference>
<evidence type="ECO:0000259" key="3">
    <source>
        <dbReference type="PROSITE" id="PS50110"/>
    </source>
</evidence>
<evidence type="ECO:0000256" key="2">
    <source>
        <dbReference type="PROSITE-ProRule" id="PRU00169"/>
    </source>
</evidence>
<evidence type="ECO:0000313" key="4">
    <source>
        <dbReference type="EMBL" id="ALG10994.1"/>
    </source>
</evidence>
<dbReference type="InterPro" id="IPR058245">
    <property type="entry name" value="NreC/VraR/RcsB-like_REC"/>
</dbReference>
<dbReference type="EMBL" id="CP012752">
    <property type="protein sequence ID" value="ALG10994.1"/>
    <property type="molecule type" value="Genomic_DNA"/>
</dbReference>
<dbReference type="GO" id="GO:0003677">
    <property type="term" value="F:DNA binding"/>
    <property type="evidence" value="ECO:0007669"/>
    <property type="project" value="UniProtKB-KW"/>
</dbReference>
<feature type="domain" description="Response regulatory" evidence="3">
    <location>
        <begin position="3"/>
        <end position="115"/>
    </location>
</feature>
<evidence type="ECO:0000256" key="1">
    <source>
        <dbReference type="ARBA" id="ARBA00023125"/>
    </source>
</evidence>
<dbReference type="AlphaFoldDB" id="A0A0N9I5R0"/>
<gene>
    <name evidence="4" type="ORF">AOZ06_32570</name>
</gene>
<name>A0A0N9I5R0_9PSEU</name>
<evidence type="ECO:0000313" key="5">
    <source>
        <dbReference type="Proteomes" id="UP000063699"/>
    </source>
</evidence>
<dbReference type="OrthoDB" id="3374006at2"/>
<feature type="modified residue" description="4-aspartylphosphate" evidence="2">
    <location>
        <position position="53"/>
    </location>
</feature>
<dbReference type="InterPro" id="IPR039420">
    <property type="entry name" value="WalR-like"/>
</dbReference>
<dbReference type="Gene3D" id="3.40.50.2300">
    <property type="match status" value="1"/>
</dbReference>
<dbReference type="PANTHER" id="PTHR43214">
    <property type="entry name" value="TWO-COMPONENT RESPONSE REGULATOR"/>
    <property type="match status" value="1"/>
</dbReference>
<organism evidence="4 5">
    <name type="scientific">Kibdelosporangium phytohabitans</name>
    <dbReference type="NCBI Taxonomy" id="860235"/>
    <lineage>
        <taxon>Bacteria</taxon>
        <taxon>Bacillati</taxon>
        <taxon>Actinomycetota</taxon>
        <taxon>Actinomycetes</taxon>
        <taxon>Pseudonocardiales</taxon>
        <taxon>Pseudonocardiaceae</taxon>
        <taxon>Kibdelosporangium</taxon>
    </lineage>
</organism>
<reference evidence="4 5" key="1">
    <citation type="submission" date="2015-07" db="EMBL/GenBank/DDBJ databases">
        <title>Genome sequencing of Kibdelosporangium phytohabitans.</title>
        <authorList>
            <person name="Qin S."/>
            <person name="Xing K."/>
        </authorList>
    </citation>
    <scope>NUCLEOTIDE SEQUENCE [LARGE SCALE GENOMIC DNA]</scope>
    <source>
        <strain evidence="4 5">KLBMP1111</strain>
    </source>
</reference>
<dbReference type="RefSeq" id="WP_054292896.1">
    <property type="nucleotide sequence ID" value="NZ_CP012752.1"/>
</dbReference>
<protein>
    <recommendedName>
        <fullName evidence="3">Response regulatory domain-containing protein</fullName>
    </recommendedName>
</protein>
<dbReference type="STRING" id="860235.AOZ06_32570"/>
<dbReference type="InterPro" id="IPR011006">
    <property type="entry name" value="CheY-like_superfamily"/>
</dbReference>
<sequence>MIRVAVVDDQAPVRKGLAFVLNTQSDITVVATCASGDEVFALDLSAIDVMLLDLYMPGTDGLAVLRGIGPATKALMLTGVGRDTDIRAALSLGASGFVLKDSTGSELASAVREVHSGMTVISPVPATY</sequence>
<keyword evidence="5" id="KW-1185">Reference proteome</keyword>
<accession>A0A0N9I5R0</accession>
<dbReference type="Proteomes" id="UP000063699">
    <property type="component" value="Chromosome"/>
</dbReference>
<dbReference type="GO" id="GO:0000160">
    <property type="term" value="P:phosphorelay signal transduction system"/>
    <property type="evidence" value="ECO:0007669"/>
    <property type="project" value="InterPro"/>
</dbReference>